<organism evidence="1 2">
    <name type="scientific">Shouchella lehensis G1</name>
    <dbReference type="NCBI Taxonomy" id="1246626"/>
    <lineage>
        <taxon>Bacteria</taxon>
        <taxon>Bacillati</taxon>
        <taxon>Bacillota</taxon>
        <taxon>Bacilli</taxon>
        <taxon>Bacillales</taxon>
        <taxon>Bacillaceae</taxon>
        <taxon>Shouchella</taxon>
    </lineage>
</organism>
<dbReference type="HOGENOM" id="CLU_1114100_0_0_9"/>
<dbReference type="STRING" id="1246626.BleG1_0815"/>
<gene>
    <name evidence="1" type="ORF">BleG1_0815</name>
</gene>
<dbReference type="Proteomes" id="UP000027142">
    <property type="component" value="Chromosome"/>
</dbReference>
<evidence type="ECO:0000313" key="2">
    <source>
        <dbReference type="Proteomes" id="UP000027142"/>
    </source>
</evidence>
<accession>A0A060LYR3</accession>
<sequence length="248" mass="28851">MDKSFQFENITIHFPDAVINEFWFRVDAAEKLNTETTEEAVRLIKKRMKLQGIRNVFVDPESDGVSFSSKSGEKIFELAAIVNEMVSSKPFHYEEYQALFREEITNYVPKKGQSFTIGDFVIVPIKDAYGIMQIIDKHEADAICILFNIFFKSEAELKSFDVNLFTQDNVFSAIGLQNWFLTDYTFKVLRKNAEPLAKVIYNNRRNRLIEESVPGLIIGNLFQEKLENESSELILKNEKKLKNIEWCY</sequence>
<proteinExistence type="predicted"/>
<keyword evidence="2" id="KW-1185">Reference proteome</keyword>
<dbReference type="OrthoDB" id="979541at2"/>
<evidence type="ECO:0000313" key="1">
    <source>
        <dbReference type="EMBL" id="AIC93423.1"/>
    </source>
</evidence>
<dbReference type="RefSeq" id="WP_038477477.1">
    <property type="nucleotide sequence ID" value="NZ_CP003923.1"/>
</dbReference>
<protein>
    <submittedName>
        <fullName evidence="1">Uncharacterized protein</fullName>
    </submittedName>
</protein>
<dbReference type="EMBL" id="CP003923">
    <property type="protein sequence ID" value="AIC93423.1"/>
    <property type="molecule type" value="Genomic_DNA"/>
</dbReference>
<reference evidence="1 2" key="1">
    <citation type="journal article" date="2014" name="Gene">
        <title>A comparative genomic analysis of the alkalitolerant soil bacterium Bacillus lehensis G1.</title>
        <authorList>
            <person name="Noor Y.M."/>
            <person name="Samsulrizal N.H."/>
            <person name="Jema'on N.A."/>
            <person name="Low K.O."/>
            <person name="Ramli A.N."/>
            <person name="Alias N.I."/>
            <person name="Damis S.I."/>
            <person name="Fuzi S.F."/>
            <person name="Isa M.N."/>
            <person name="Murad A.M."/>
            <person name="Raih M.F."/>
            <person name="Bakar F.D."/>
            <person name="Najimudin N."/>
            <person name="Mahadi N.M."/>
            <person name="Illias R.M."/>
        </authorList>
    </citation>
    <scope>NUCLEOTIDE SEQUENCE [LARGE SCALE GENOMIC DNA]</scope>
    <source>
        <strain evidence="1 2">G1</strain>
    </source>
</reference>
<dbReference type="AlphaFoldDB" id="A0A060LYR3"/>
<dbReference type="eggNOG" id="ENOG50302NA">
    <property type="taxonomic scope" value="Bacteria"/>
</dbReference>
<dbReference type="KEGG" id="ble:BleG1_0815"/>
<name>A0A060LYR3_9BACI</name>
<dbReference type="PATRIC" id="fig|1246626.3.peg.814"/>